<dbReference type="InterPro" id="IPR001314">
    <property type="entry name" value="Peptidase_S1A"/>
</dbReference>
<evidence type="ECO:0000313" key="15">
    <source>
        <dbReference type="EMBL" id="KAA0711869.1"/>
    </source>
</evidence>
<evidence type="ECO:0000256" key="8">
    <source>
        <dbReference type="ARBA" id="ARBA00022837"/>
    </source>
</evidence>
<feature type="signal peptide" evidence="13">
    <location>
        <begin position="1"/>
        <end position="16"/>
    </location>
</feature>
<dbReference type="InterPro" id="IPR009003">
    <property type="entry name" value="Peptidase_S1_PA"/>
</dbReference>
<dbReference type="Gene3D" id="2.40.10.10">
    <property type="entry name" value="Trypsin-like serine proteases"/>
    <property type="match status" value="2"/>
</dbReference>
<dbReference type="SUPFAM" id="SSF50494">
    <property type="entry name" value="Trypsin-like serine proteases"/>
    <property type="match status" value="1"/>
</dbReference>
<gene>
    <name evidence="15" type="ORF">E1301_Tti013474</name>
</gene>
<keyword evidence="5" id="KW-0479">Metal-binding</keyword>
<proteinExistence type="predicted"/>
<evidence type="ECO:0000256" key="12">
    <source>
        <dbReference type="RuleBase" id="RU363034"/>
    </source>
</evidence>
<name>A0A5A9NS90_9TELE</name>
<dbReference type="Pfam" id="PF00089">
    <property type="entry name" value="Trypsin"/>
    <property type="match status" value="1"/>
</dbReference>
<evidence type="ECO:0000256" key="5">
    <source>
        <dbReference type="ARBA" id="ARBA00022723"/>
    </source>
</evidence>
<dbReference type="InterPro" id="IPR033116">
    <property type="entry name" value="TRYPSIN_SER"/>
</dbReference>
<accession>A0A5A9NS90</accession>
<dbReference type="Proteomes" id="UP000324632">
    <property type="component" value="Chromosome 14"/>
</dbReference>
<dbReference type="GO" id="GO:0004252">
    <property type="term" value="F:serine-type endopeptidase activity"/>
    <property type="evidence" value="ECO:0007669"/>
    <property type="project" value="UniProtKB-EC"/>
</dbReference>
<dbReference type="InterPro" id="IPR001254">
    <property type="entry name" value="Trypsin_dom"/>
</dbReference>
<dbReference type="InterPro" id="IPR018114">
    <property type="entry name" value="TRYPSIN_HIS"/>
</dbReference>
<evidence type="ECO:0000313" key="16">
    <source>
        <dbReference type="Proteomes" id="UP000324632"/>
    </source>
</evidence>
<keyword evidence="4 12" id="KW-0645">Protease</keyword>
<keyword evidence="7 12" id="KW-0720">Serine protease</keyword>
<evidence type="ECO:0000256" key="6">
    <source>
        <dbReference type="ARBA" id="ARBA00022801"/>
    </source>
</evidence>
<dbReference type="InterPro" id="IPR050850">
    <property type="entry name" value="Peptidase_S1_Elastase_sf"/>
</dbReference>
<dbReference type="GO" id="GO:0006508">
    <property type="term" value="P:proteolysis"/>
    <property type="evidence" value="ECO:0007669"/>
    <property type="project" value="UniProtKB-KW"/>
</dbReference>
<dbReference type="PANTHER" id="PTHR24257">
    <property type="entry name" value="CHYMOTRYPSIN-LIKE ELASTASE FAMILY MEMBER"/>
    <property type="match status" value="1"/>
</dbReference>
<feature type="chain" id="PRO_5022702529" description="pancreatic elastase" evidence="13">
    <location>
        <begin position="17"/>
        <end position="265"/>
    </location>
</feature>
<comment type="caution">
    <text evidence="15">The sequence shown here is derived from an EMBL/GenBank/DDBJ whole genome shotgun (WGS) entry which is preliminary data.</text>
</comment>
<evidence type="ECO:0000256" key="9">
    <source>
        <dbReference type="ARBA" id="ARBA00023157"/>
    </source>
</evidence>
<keyword evidence="16" id="KW-1185">Reference proteome</keyword>
<dbReference type="AlphaFoldDB" id="A0A5A9NS90"/>
<evidence type="ECO:0000256" key="11">
    <source>
        <dbReference type="ARBA" id="ARBA00039015"/>
    </source>
</evidence>
<evidence type="ECO:0000256" key="4">
    <source>
        <dbReference type="ARBA" id="ARBA00022670"/>
    </source>
</evidence>
<evidence type="ECO:0000259" key="14">
    <source>
        <dbReference type="PROSITE" id="PS50240"/>
    </source>
</evidence>
<keyword evidence="9" id="KW-1015">Disulfide bond</keyword>
<dbReference type="FunFam" id="2.40.10.10:FF:000280">
    <property type="match status" value="1"/>
</dbReference>
<keyword evidence="6 12" id="KW-0378">Hydrolase</keyword>
<reference evidence="15 16" key="1">
    <citation type="journal article" date="2019" name="Mol. Ecol. Resour.">
        <title>Chromosome-level genome assembly of Triplophysa tibetana, a fish adapted to the harsh high-altitude environment of the Tibetan Plateau.</title>
        <authorList>
            <person name="Yang X."/>
            <person name="Liu H."/>
            <person name="Ma Z."/>
            <person name="Zou Y."/>
            <person name="Zou M."/>
            <person name="Mao Y."/>
            <person name="Li X."/>
            <person name="Wang H."/>
            <person name="Chen T."/>
            <person name="Wang W."/>
            <person name="Yang R."/>
        </authorList>
    </citation>
    <scope>NUCLEOTIDE SEQUENCE [LARGE SCALE GENOMIC DNA]</scope>
    <source>
        <strain evidence="15">TTIB1903HZAU</strain>
        <tissue evidence="15">Muscle</tissue>
    </source>
</reference>
<evidence type="ECO:0000256" key="13">
    <source>
        <dbReference type="SAM" id="SignalP"/>
    </source>
</evidence>
<evidence type="ECO:0000256" key="7">
    <source>
        <dbReference type="ARBA" id="ARBA00022825"/>
    </source>
</evidence>
<dbReference type="SMART" id="SM00020">
    <property type="entry name" value="Tryp_SPc"/>
    <property type="match status" value="1"/>
</dbReference>
<dbReference type="PRINTS" id="PR00722">
    <property type="entry name" value="CHYMOTRYPSIN"/>
</dbReference>
<evidence type="ECO:0000256" key="3">
    <source>
        <dbReference type="ARBA" id="ARBA00022525"/>
    </source>
</evidence>
<keyword evidence="13" id="KW-0732">Signal</keyword>
<dbReference type="PROSITE" id="PS00135">
    <property type="entry name" value="TRYPSIN_SER"/>
    <property type="match status" value="1"/>
</dbReference>
<organism evidence="15 16">
    <name type="scientific">Triplophysa tibetana</name>
    <dbReference type="NCBI Taxonomy" id="1572043"/>
    <lineage>
        <taxon>Eukaryota</taxon>
        <taxon>Metazoa</taxon>
        <taxon>Chordata</taxon>
        <taxon>Craniata</taxon>
        <taxon>Vertebrata</taxon>
        <taxon>Euteleostomi</taxon>
        <taxon>Actinopterygii</taxon>
        <taxon>Neopterygii</taxon>
        <taxon>Teleostei</taxon>
        <taxon>Ostariophysi</taxon>
        <taxon>Cypriniformes</taxon>
        <taxon>Nemacheilidae</taxon>
        <taxon>Triplophysa</taxon>
    </lineage>
</organism>
<keyword evidence="8" id="KW-0106">Calcium</keyword>
<comment type="subcellular location">
    <subcellularLocation>
        <location evidence="2">Secreted</location>
    </subcellularLocation>
</comment>
<dbReference type="CDD" id="cd00190">
    <property type="entry name" value="Tryp_SPc"/>
    <property type="match status" value="1"/>
</dbReference>
<dbReference type="EC" id="3.4.21.36" evidence="11"/>
<dbReference type="FunFam" id="2.40.10.10:FF:000122">
    <property type="entry name" value="Chymotrypsin-like elastase family member 1"/>
    <property type="match status" value="1"/>
</dbReference>
<dbReference type="PROSITE" id="PS00134">
    <property type="entry name" value="TRYPSIN_HIS"/>
    <property type="match status" value="1"/>
</dbReference>
<dbReference type="EMBL" id="SOYY01000014">
    <property type="protein sequence ID" value="KAA0711869.1"/>
    <property type="molecule type" value="Genomic_DNA"/>
</dbReference>
<dbReference type="InterPro" id="IPR043504">
    <property type="entry name" value="Peptidase_S1_PA_chymotrypsin"/>
</dbReference>
<evidence type="ECO:0000256" key="2">
    <source>
        <dbReference type="ARBA" id="ARBA00004613"/>
    </source>
</evidence>
<keyword evidence="3" id="KW-0964">Secreted</keyword>
<sequence>MLKFLLLSALAALALAEPRYIEETPESRVVGGEVAQPNAWPWQISLQYLSGGSYYHTCGGTLIRQRWVMTAAHCVDTQRTWRVVLGDHNINTNEGREQYMTVSQVYVHPNWNSNSVAAGYDIALMRLSSDATLNSYVKLATLPPSGQILPNNNPCYITGWGRTSTGGSLSAQLKQAYLPSVDFQTCSRSDWWGSTVKNTMVCAGGGRDSGCNGDSGGPLNCLVGGSYSVHGVTSFVSSLGCNTNQKPTVFTRVTAYISWIQGIIG</sequence>
<comment type="cofactor">
    <cofactor evidence="1">
        <name>Ca(2+)</name>
        <dbReference type="ChEBI" id="CHEBI:29108"/>
    </cofactor>
</comment>
<dbReference type="GO" id="GO:0005615">
    <property type="term" value="C:extracellular space"/>
    <property type="evidence" value="ECO:0007669"/>
    <property type="project" value="TreeGrafter"/>
</dbReference>
<evidence type="ECO:0000256" key="10">
    <source>
        <dbReference type="ARBA" id="ARBA00036864"/>
    </source>
</evidence>
<comment type="catalytic activity">
    <reaction evidence="10">
        <text>Hydrolysis of proteins, including elastin. Preferential cleavage: Ala-|-Xaa.</text>
        <dbReference type="EC" id="3.4.21.36"/>
    </reaction>
</comment>
<protein>
    <recommendedName>
        <fullName evidence="11">pancreatic elastase</fullName>
        <ecNumber evidence="11">3.4.21.36</ecNumber>
    </recommendedName>
</protein>
<dbReference type="PROSITE" id="PS50240">
    <property type="entry name" value="TRYPSIN_DOM"/>
    <property type="match status" value="1"/>
</dbReference>
<evidence type="ECO:0000256" key="1">
    <source>
        <dbReference type="ARBA" id="ARBA00001913"/>
    </source>
</evidence>
<dbReference type="GO" id="GO:0046872">
    <property type="term" value="F:metal ion binding"/>
    <property type="evidence" value="ECO:0007669"/>
    <property type="project" value="UniProtKB-KW"/>
</dbReference>
<feature type="domain" description="Peptidase S1" evidence="14">
    <location>
        <begin position="29"/>
        <end position="265"/>
    </location>
</feature>
<dbReference type="PANTHER" id="PTHR24257:SF0">
    <property type="entry name" value="CHYMOTRYPSIN-LIKE ELASTASE FAMILY MEMBER 1"/>
    <property type="match status" value="1"/>
</dbReference>